<comment type="caution">
    <text evidence="2">The sequence shown here is derived from an EMBL/GenBank/DDBJ whole genome shotgun (WGS) entry which is preliminary data.</text>
</comment>
<proteinExistence type="predicted"/>
<evidence type="ECO:0000313" key="2">
    <source>
        <dbReference type="EMBL" id="KAK7023247.1"/>
    </source>
</evidence>
<dbReference type="Proteomes" id="UP001362999">
    <property type="component" value="Unassembled WGS sequence"/>
</dbReference>
<evidence type="ECO:0000313" key="3">
    <source>
        <dbReference type="Proteomes" id="UP001362999"/>
    </source>
</evidence>
<protein>
    <submittedName>
        <fullName evidence="2">Uncharacterized protein</fullName>
    </submittedName>
</protein>
<organism evidence="2 3">
    <name type="scientific">Favolaschia claudopus</name>
    <dbReference type="NCBI Taxonomy" id="2862362"/>
    <lineage>
        <taxon>Eukaryota</taxon>
        <taxon>Fungi</taxon>
        <taxon>Dikarya</taxon>
        <taxon>Basidiomycota</taxon>
        <taxon>Agaricomycotina</taxon>
        <taxon>Agaricomycetes</taxon>
        <taxon>Agaricomycetidae</taxon>
        <taxon>Agaricales</taxon>
        <taxon>Marasmiineae</taxon>
        <taxon>Mycenaceae</taxon>
        <taxon>Favolaschia</taxon>
    </lineage>
</organism>
<feature type="region of interest" description="Disordered" evidence="1">
    <location>
        <begin position="1"/>
        <end position="66"/>
    </location>
</feature>
<sequence>MATTVTGLGIDGAGGGWAKSVARNGNGKSEAWEEQGREWESESETARRLTGTTRAEKVTGRAGSKLQARTAREWDIGGGGEEGILSKGHDMSDEFLRGKRSGHTWAMTWAEVVEGKECATTSCKWQRRLWVVEGRGRTENWREVKLGCRGSEESGLDMDGGVSNERVELGGSGMSEQSETTRDSPASLVVVLAARVFVQ</sequence>
<dbReference type="EMBL" id="JAWWNJ010000036">
    <property type="protein sequence ID" value="KAK7023247.1"/>
    <property type="molecule type" value="Genomic_DNA"/>
</dbReference>
<accession>A0AAW0BAF6</accession>
<evidence type="ECO:0000256" key="1">
    <source>
        <dbReference type="SAM" id="MobiDB-lite"/>
    </source>
</evidence>
<reference evidence="2 3" key="1">
    <citation type="journal article" date="2024" name="J Genomics">
        <title>Draft genome sequencing and assembly of Favolaschia claudopus CIRM-BRFM 2984 isolated from oak limbs.</title>
        <authorList>
            <person name="Navarro D."/>
            <person name="Drula E."/>
            <person name="Chaduli D."/>
            <person name="Cazenave R."/>
            <person name="Ahrendt S."/>
            <person name="Wang J."/>
            <person name="Lipzen A."/>
            <person name="Daum C."/>
            <person name="Barry K."/>
            <person name="Grigoriev I.V."/>
            <person name="Favel A."/>
            <person name="Rosso M.N."/>
            <person name="Martin F."/>
        </authorList>
    </citation>
    <scope>NUCLEOTIDE SEQUENCE [LARGE SCALE GENOMIC DNA]</scope>
    <source>
        <strain evidence="2 3">CIRM-BRFM 2984</strain>
    </source>
</reference>
<keyword evidence="3" id="KW-1185">Reference proteome</keyword>
<name>A0AAW0BAF6_9AGAR</name>
<feature type="compositionally biased region" description="Basic and acidic residues" evidence="1">
    <location>
        <begin position="30"/>
        <end position="47"/>
    </location>
</feature>
<gene>
    <name evidence="2" type="ORF">R3P38DRAFT_3357044</name>
</gene>
<dbReference type="AlphaFoldDB" id="A0AAW0BAF6"/>